<dbReference type="InterPro" id="IPR001025">
    <property type="entry name" value="BAH_dom"/>
</dbReference>
<keyword evidence="3" id="KW-1185">Reference proteome</keyword>
<feature type="domain" description="BAH" evidence="1">
    <location>
        <begin position="68"/>
        <end position="208"/>
    </location>
</feature>
<comment type="caution">
    <text evidence="2">The sequence shown here is derived from an EMBL/GenBank/DDBJ whole genome shotgun (WGS) entry which is preliminary data.</text>
</comment>
<dbReference type="GO" id="GO:0003682">
    <property type="term" value="F:chromatin binding"/>
    <property type="evidence" value="ECO:0007669"/>
    <property type="project" value="InterPro"/>
</dbReference>
<dbReference type="AlphaFoldDB" id="A0AAD4BJH1"/>
<gene>
    <name evidence="2" type="ORF">L210DRAFT_3650420</name>
</gene>
<dbReference type="Gene3D" id="2.30.30.490">
    <property type="match status" value="1"/>
</dbReference>
<accession>A0AAD4BJH1</accession>
<dbReference type="PROSITE" id="PS51038">
    <property type="entry name" value="BAH"/>
    <property type="match status" value="1"/>
</dbReference>
<dbReference type="InterPro" id="IPR043151">
    <property type="entry name" value="BAH_sf"/>
</dbReference>
<evidence type="ECO:0000259" key="1">
    <source>
        <dbReference type="PROSITE" id="PS51038"/>
    </source>
</evidence>
<protein>
    <recommendedName>
        <fullName evidence="1">BAH domain-containing protein</fullName>
    </recommendedName>
</protein>
<organism evidence="2 3">
    <name type="scientific">Boletus edulis BED1</name>
    <dbReference type="NCBI Taxonomy" id="1328754"/>
    <lineage>
        <taxon>Eukaryota</taxon>
        <taxon>Fungi</taxon>
        <taxon>Dikarya</taxon>
        <taxon>Basidiomycota</taxon>
        <taxon>Agaricomycotina</taxon>
        <taxon>Agaricomycetes</taxon>
        <taxon>Agaricomycetidae</taxon>
        <taxon>Boletales</taxon>
        <taxon>Boletineae</taxon>
        <taxon>Boletaceae</taxon>
        <taxon>Boletoideae</taxon>
        <taxon>Boletus</taxon>
    </lineage>
</organism>
<reference evidence="2" key="1">
    <citation type="submission" date="2019-10" db="EMBL/GenBank/DDBJ databases">
        <authorList>
            <consortium name="DOE Joint Genome Institute"/>
            <person name="Kuo A."/>
            <person name="Miyauchi S."/>
            <person name="Kiss E."/>
            <person name="Drula E."/>
            <person name="Kohler A."/>
            <person name="Sanchez-Garcia M."/>
            <person name="Andreopoulos B."/>
            <person name="Barry K.W."/>
            <person name="Bonito G."/>
            <person name="Buee M."/>
            <person name="Carver A."/>
            <person name="Chen C."/>
            <person name="Cichocki N."/>
            <person name="Clum A."/>
            <person name="Culley D."/>
            <person name="Crous P.W."/>
            <person name="Fauchery L."/>
            <person name="Girlanda M."/>
            <person name="Hayes R."/>
            <person name="Keri Z."/>
            <person name="LaButti K."/>
            <person name="Lipzen A."/>
            <person name="Lombard V."/>
            <person name="Magnuson J."/>
            <person name="Maillard F."/>
            <person name="Morin E."/>
            <person name="Murat C."/>
            <person name="Nolan M."/>
            <person name="Ohm R."/>
            <person name="Pangilinan J."/>
            <person name="Pereira M."/>
            <person name="Perotto S."/>
            <person name="Peter M."/>
            <person name="Riley R."/>
            <person name="Sitrit Y."/>
            <person name="Stielow B."/>
            <person name="Szollosi G."/>
            <person name="Zifcakova L."/>
            <person name="Stursova M."/>
            <person name="Spatafora J.W."/>
            <person name="Tedersoo L."/>
            <person name="Vaario L.-M."/>
            <person name="Yamada A."/>
            <person name="Yan M."/>
            <person name="Wang P."/>
            <person name="Xu J."/>
            <person name="Bruns T."/>
            <person name="Baldrian P."/>
            <person name="Vilgalys R."/>
            <person name="Henrissat B."/>
            <person name="Grigoriev I.V."/>
            <person name="Hibbett D."/>
            <person name="Nagy L.G."/>
            <person name="Martin F.M."/>
        </authorList>
    </citation>
    <scope>NUCLEOTIDE SEQUENCE</scope>
    <source>
        <strain evidence="2">BED1</strain>
    </source>
</reference>
<reference evidence="2" key="2">
    <citation type="journal article" date="2020" name="Nat. Commun.">
        <title>Large-scale genome sequencing of mycorrhizal fungi provides insights into the early evolution of symbiotic traits.</title>
        <authorList>
            <person name="Miyauchi S."/>
            <person name="Kiss E."/>
            <person name="Kuo A."/>
            <person name="Drula E."/>
            <person name="Kohler A."/>
            <person name="Sanchez-Garcia M."/>
            <person name="Morin E."/>
            <person name="Andreopoulos B."/>
            <person name="Barry K.W."/>
            <person name="Bonito G."/>
            <person name="Buee M."/>
            <person name="Carver A."/>
            <person name="Chen C."/>
            <person name="Cichocki N."/>
            <person name="Clum A."/>
            <person name="Culley D."/>
            <person name="Crous P.W."/>
            <person name="Fauchery L."/>
            <person name="Girlanda M."/>
            <person name="Hayes R.D."/>
            <person name="Keri Z."/>
            <person name="LaButti K."/>
            <person name="Lipzen A."/>
            <person name="Lombard V."/>
            <person name="Magnuson J."/>
            <person name="Maillard F."/>
            <person name="Murat C."/>
            <person name="Nolan M."/>
            <person name="Ohm R.A."/>
            <person name="Pangilinan J."/>
            <person name="Pereira M.F."/>
            <person name="Perotto S."/>
            <person name="Peter M."/>
            <person name="Pfister S."/>
            <person name="Riley R."/>
            <person name="Sitrit Y."/>
            <person name="Stielow J.B."/>
            <person name="Szollosi G."/>
            <person name="Zifcakova L."/>
            <person name="Stursova M."/>
            <person name="Spatafora J.W."/>
            <person name="Tedersoo L."/>
            <person name="Vaario L.M."/>
            <person name="Yamada A."/>
            <person name="Yan M."/>
            <person name="Wang P."/>
            <person name="Xu J."/>
            <person name="Bruns T."/>
            <person name="Baldrian P."/>
            <person name="Vilgalys R."/>
            <person name="Dunand C."/>
            <person name="Henrissat B."/>
            <person name="Grigoriev I.V."/>
            <person name="Hibbett D."/>
            <person name="Nagy L.G."/>
            <person name="Martin F.M."/>
        </authorList>
    </citation>
    <scope>NUCLEOTIDE SEQUENCE</scope>
    <source>
        <strain evidence="2">BED1</strain>
    </source>
</reference>
<dbReference type="EMBL" id="WHUW01000041">
    <property type="protein sequence ID" value="KAF8432331.1"/>
    <property type="molecule type" value="Genomic_DNA"/>
</dbReference>
<evidence type="ECO:0000313" key="3">
    <source>
        <dbReference type="Proteomes" id="UP001194468"/>
    </source>
</evidence>
<dbReference type="Proteomes" id="UP001194468">
    <property type="component" value="Unassembled WGS sequence"/>
</dbReference>
<name>A0AAD4BJH1_BOLED</name>
<proteinExistence type="predicted"/>
<evidence type="ECO:0000313" key="2">
    <source>
        <dbReference type="EMBL" id="KAF8432331.1"/>
    </source>
</evidence>
<sequence>MSHSAVDAPTDRPNTLVIATRLTPEQVVDNRVKRPPHGIEGYHRYDCVSVFFGQTNSQPDGIGAGVMWELIVGDVIRVYHAGTVKRGREAGMSDMDYWYGSIERVCVVDDGKESGKPNIWIYVRWYYRAEDVKCYDTGIAERMKRRELLVSDEHDYIHFASIDGMVKIARVDERKATYDETDDHDDPSSGFFTRWGLEVKIVEELGKGPRVVGVSLKDASECACDGCPDRAYNDEYEQRYCGQCDSWMHRRCLAREAKKVKSELIHDLFKETTDDEELIRCVTRPIARGGIHKTFGNGNEVAKVREAWKGLESGEDVSGWDEDVNTYALWPEDEGARYYMCPNCKEHWV</sequence>
<dbReference type="PANTHER" id="PTHR46364">
    <property type="entry name" value="OS08G0421900 PROTEIN"/>
    <property type="match status" value="1"/>
</dbReference>